<sequence>MVMQFTLAWKDPEYHNRWVTSLQKGYDQFLHDLDTQGSAYFIKLHKEDTSLLGVTGHLYWEAVKGFLKRIKYPGFLRLFYKIDNMKQMLCAEELVSHLKNFQSLENMDHTLYPKAVPYK</sequence>
<accession>A0A8D8Z8A0</accession>
<name>A0A8D8Z8A0_9HEMI</name>
<dbReference type="AlphaFoldDB" id="A0A8D8Z8A0"/>
<dbReference type="EMBL" id="HBUF01426353">
    <property type="protein sequence ID" value="CAG6741457.1"/>
    <property type="molecule type" value="Transcribed_RNA"/>
</dbReference>
<dbReference type="EMBL" id="HBUF01004527">
    <property type="protein sequence ID" value="CAG6606711.1"/>
    <property type="molecule type" value="Transcribed_RNA"/>
</dbReference>
<reference evidence="1" key="1">
    <citation type="submission" date="2021-05" db="EMBL/GenBank/DDBJ databases">
        <authorList>
            <person name="Alioto T."/>
            <person name="Alioto T."/>
            <person name="Gomez Garrido J."/>
        </authorList>
    </citation>
    <scope>NUCLEOTIDE SEQUENCE</scope>
</reference>
<evidence type="ECO:0000313" key="1">
    <source>
        <dbReference type="EMBL" id="CAG6741457.1"/>
    </source>
</evidence>
<dbReference type="EMBL" id="HBUF01583084">
    <property type="protein sequence ID" value="CAG6770865.1"/>
    <property type="molecule type" value="Transcribed_RNA"/>
</dbReference>
<dbReference type="EMBL" id="HBUF01224752">
    <property type="protein sequence ID" value="CAG6670960.1"/>
    <property type="molecule type" value="Transcribed_RNA"/>
</dbReference>
<organism evidence="1">
    <name type="scientific">Cacopsylla melanoneura</name>
    <dbReference type="NCBI Taxonomy" id="428564"/>
    <lineage>
        <taxon>Eukaryota</taxon>
        <taxon>Metazoa</taxon>
        <taxon>Ecdysozoa</taxon>
        <taxon>Arthropoda</taxon>
        <taxon>Hexapoda</taxon>
        <taxon>Insecta</taxon>
        <taxon>Pterygota</taxon>
        <taxon>Neoptera</taxon>
        <taxon>Paraneoptera</taxon>
        <taxon>Hemiptera</taxon>
        <taxon>Sternorrhyncha</taxon>
        <taxon>Psylloidea</taxon>
        <taxon>Psyllidae</taxon>
        <taxon>Psyllinae</taxon>
        <taxon>Cacopsylla</taxon>
    </lineage>
</organism>
<protein>
    <submittedName>
        <fullName evidence="1">Uncharacterized protein</fullName>
    </submittedName>
</protein>
<proteinExistence type="predicted"/>
<dbReference type="EMBL" id="HBUF01004526">
    <property type="protein sequence ID" value="CAG6606709.1"/>
    <property type="molecule type" value="Transcribed_RNA"/>
</dbReference>
<dbReference type="EMBL" id="HBUF01583083">
    <property type="protein sequence ID" value="CAG6770864.1"/>
    <property type="molecule type" value="Transcribed_RNA"/>
</dbReference>